<evidence type="ECO:0000256" key="2">
    <source>
        <dbReference type="ARBA" id="ARBA00005811"/>
    </source>
</evidence>
<dbReference type="RefSeq" id="WP_049725773.1">
    <property type="nucleotide sequence ID" value="NZ_CP012154.1"/>
</dbReference>
<name>A0A0K0XX35_9GAMM</name>
<accession>A0A0K0XX35</accession>
<keyword evidence="4 7" id="KW-0812">Transmembrane</keyword>
<comment type="subcellular location">
    <subcellularLocation>
        <location evidence="1">Cell membrane</location>
        <topology evidence="1">Single-pass membrane protein</topology>
    </subcellularLocation>
    <subcellularLocation>
        <location evidence="7">Cell membrane</location>
        <topology evidence="7">Single-pass type II membrane protein</topology>
    </subcellularLocation>
</comment>
<organism evidence="8 9">
    <name type="scientific">Wenzhouxiangella marina</name>
    <dbReference type="NCBI Taxonomy" id="1579979"/>
    <lineage>
        <taxon>Bacteria</taxon>
        <taxon>Pseudomonadati</taxon>
        <taxon>Pseudomonadota</taxon>
        <taxon>Gammaproteobacteria</taxon>
        <taxon>Chromatiales</taxon>
        <taxon>Wenzhouxiangellaceae</taxon>
        <taxon>Wenzhouxiangella</taxon>
    </lineage>
</organism>
<dbReference type="InterPro" id="IPR003400">
    <property type="entry name" value="ExbD"/>
</dbReference>
<keyword evidence="3" id="KW-1003">Cell membrane</keyword>
<keyword evidence="7" id="KW-0653">Protein transport</keyword>
<dbReference type="Gene3D" id="3.30.420.270">
    <property type="match status" value="1"/>
</dbReference>
<keyword evidence="7" id="KW-0813">Transport</keyword>
<dbReference type="GO" id="GO:0022857">
    <property type="term" value="F:transmembrane transporter activity"/>
    <property type="evidence" value="ECO:0007669"/>
    <property type="project" value="InterPro"/>
</dbReference>
<evidence type="ECO:0000313" key="8">
    <source>
        <dbReference type="EMBL" id="AKS42191.1"/>
    </source>
</evidence>
<dbReference type="EMBL" id="CP012154">
    <property type="protein sequence ID" value="AKS42191.1"/>
    <property type="molecule type" value="Genomic_DNA"/>
</dbReference>
<gene>
    <name evidence="8" type="ORF">WM2015_1824</name>
</gene>
<evidence type="ECO:0000256" key="4">
    <source>
        <dbReference type="ARBA" id="ARBA00022692"/>
    </source>
</evidence>
<evidence type="ECO:0000256" key="3">
    <source>
        <dbReference type="ARBA" id="ARBA00022475"/>
    </source>
</evidence>
<dbReference type="PANTHER" id="PTHR30558:SF3">
    <property type="entry name" value="BIOPOLYMER TRANSPORT PROTEIN EXBD-RELATED"/>
    <property type="match status" value="1"/>
</dbReference>
<dbReference type="GO" id="GO:0005886">
    <property type="term" value="C:plasma membrane"/>
    <property type="evidence" value="ECO:0007669"/>
    <property type="project" value="UniProtKB-SubCell"/>
</dbReference>
<keyword evidence="6" id="KW-0472">Membrane</keyword>
<proteinExistence type="inferred from homology"/>
<evidence type="ECO:0000256" key="7">
    <source>
        <dbReference type="RuleBase" id="RU003879"/>
    </source>
</evidence>
<evidence type="ECO:0000256" key="6">
    <source>
        <dbReference type="ARBA" id="ARBA00023136"/>
    </source>
</evidence>
<evidence type="ECO:0000313" key="9">
    <source>
        <dbReference type="Proteomes" id="UP000066624"/>
    </source>
</evidence>
<dbReference type="STRING" id="1579979.WM2015_1824"/>
<dbReference type="KEGG" id="wma:WM2015_1824"/>
<dbReference type="OrthoDB" id="9793581at2"/>
<dbReference type="Proteomes" id="UP000066624">
    <property type="component" value="Chromosome"/>
</dbReference>
<protein>
    <submittedName>
        <fullName evidence="8">Biopolymer transporter</fullName>
    </submittedName>
</protein>
<keyword evidence="9" id="KW-1185">Reference proteome</keyword>
<dbReference type="AlphaFoldDB" id="A0A0K0XX35"/>
<dbReference type="PATRIC" id="fig|1579979.3.peg.1867"/>
<keyword evidence="5" id="KW-1133">Transmembrane helix</keyword>
<dbReference type="Pfam" id="PF02472">
    <property type="entry name" value="ExbD"/>
    <property type="match status" value="1"/>
</dbReference>
<dbReference type="PANTHER" id="PTHR30558">
    <property type="entry name" value="EXBD MEMBRANE COMPONENT OF PMF-DRIVEN MACROMOLECULE IMPORT SYSTEM"/>
    <property type="match status" value="1"/>
</dbReference>
<dbReference type="GO" id="GO:0015031">
    <property type="term" value="P:protein transport"/>
    <property type="evidence" value="ECO:0007669"/>
    <property type="project" value="UniProtKB-KW"/>
</dbReference>
<reference evidence="8 9" key="1">
    <citation type="submission" date="2015-07" db="EMBL/GenBank/DDBJ databases">
        <authorList>
            <person name="Noorani M."/>
        </authorList>
    </citation>
    <scope>NUCLEOTIDE SEQUENCE [LARGE SCALE GENOMIC DNA]</scope>
    <source>
        <strain evidence="8 9">KCTC 42284</strain>
    </source>
</reference>
<comment type="similarity">
    <text evidence="2 7">Belongs to the ExbD/TolR family.</text>
</comment>
<evidence type="ECO:0000256" key="1">
    <source>
        <dbReference type="ARBA" id="ARBA00004162"/>
    </source>
</evidence>
<sequence length="141" mass="15616">MKLYDEEREEPEINLTSLIDVVFLLLIFFMVSTTFERQSLISLQLPEASTAQSENLPRLIELVVTDDGRLFIDEEQLADDRRATIQAAIAAAFEREPEATLVIRADAEAAHRLVVRAMDAAAAEGIERLTIAAVDESGPDS</sequence>
<evidence type="ECO:0000256" key="5">
    <source>
        <dbReference type="ARBA" id="ARBA00022989"/>
    </source>
</evidence>